<reference evidence="2 3" key="1">
    <citation type="submission" date="2015-11" db="EMBL/GenBank/DDBJ databases">
        <authorList>
            <person name="Chong T.M."/>
            <person name="Chan K.G."/>
            <person name="Dessaux Y."/>
        </authorList>
    </citation>
    <scope>NUCLEOTIDE SEQUENCE [LARGE SCALE GENOMIC DNA]</scope>
    <source>
        <strain evidence="2 3">S5.2</strain>
    </source>
</reference>
<keyword evidence="1" id="KW-0472">Membrane</keyword>
<dbReference type="CDD" id="cd01324">
    <property type="entry name" value="cbb3_Oxidase_CcoQ"/>
    <property type="match status" value="1"/>
</dbReference>
<keyword evidence="1" id="KW-0812">Transmembrane</keyword>
<dbReference type="EMBL" id="CP013124">
    <property type="protein sequence ID" value="ALN21614.1"/>
    <property type="molecule type" value="Genomic_DNA"/>
</dbReference>
<gene>
    <name evidence="2" type="ORF">DW68_013395</name>
</gene>
<name>A0ABM5W2Z7_ECTME</name>
<organism evidence="2 3">
    <name type="scientific">Ectopseudomonas mendocina S5.2</name>
    <dbReference type="NCBI Taxonomy" id="1225174"/>
    <lineage>
        <taxon>Bacteria</taxon>
        <taxon>Pseudomonadati</taxon>
        <taxon>Pseudomonadota</taxon>
        <taxon>Gammaproteobacteria</taxon>
        <taxon>Pseudomonadales</taxon>
        <taxon>Pseudomonadaceae</taxon>
        <taxon>Ectopseudomonas</taxon>
    </lineage>
</organism>
<dbReference type="Proteomes" id="UP000028530">
    <property type="component" value="Chromosome"/>
</dbReference>
<dbReference type="InterPro" id="IPR008621">
    <property type="entry name" value="Cbb3-typ_cyt_oxidase_comp"/>
</dbReference>
<accession>A0ABM5W2Z7</accession>
<proteinExistence type="predicted"/>
<evidence type="ECO:0000256" key="1">
    <source>
        <dbReference type="SAM" id="Phobius"/>
    </source>
</evidence>
<keyword evidence="1" id="KW-1133">Transmembrane helix</keyword>
<protein>
    <submittedName>
        <fullName evidence="2">Cytochrome oxidase</fullName>
    </submittedName>
</protein>
<evidence type="ECO:0000313" key="2">
    <source>
        <dbReference type="EMBL" id="ALN21614.1"/>
    </source>
</evidence>
<sequence length="55" mass="5863">MDIGTLRGIGTALVLIAFTAVTLWAYSGKRRDAFAEAANLPFADEPKPAVSRIQA</sequence>
<evidence type="ECO:0000313" key="3">
    <source>
        <dbReference type="Proteomes" id="UP000028530"/>
    </source>
</evidence>
<feature type="transmembrane region" description="Helical" evidence="1">
    <location>
        <begin position="6"/>
        <end position="26"/>
    </location>
</feature>
<keyword evidence="3" id="KW-1185">Reference proteome</keyword>